<organism evidence="8 9">
    <name type="scientific">Nocardioides humilatus</name>
    <dbReference type="NCBI Taxonomy" id="2607660"/>
    <lineage>
        <taxon>Bacteria</taxon>
        <taxon>Bacillati</taxon>
        <taxon>Actinomycetota</taxon>
        <taxon>Actinomycetes</taxon>
        <taxon>Propionibacteriales</taxon>
        <taxon>Nocardioidaceae</taxon>
        <taxon>Nocardioides</taxon>
    </lineage>
</organism>
<dbReference type="EMBL" id="VUJV01000001">
    <property type="protein sequence ID" value="KAA1420913.1"/>
    <property type="molecule type" value="Genomic_DNA"/>
</dbReference>
<evidence type="ECO:0000256" key="2">
    <source>
        <dbReference type="ARBA" id="ARBA00005466"/>
    </source>
</evidence>
<comment type="caution">
    <text evidence="8">The sequence shown here is derived from an EMBL/GenBank/DDBJ whole genome shotgun (WGS) entry which is preliminary data.</text>
</comment>
<dbReference type="Pfam" id="PF01565">
    <property type="entry name" value="FAD_binding_4"/>
    <property type="match status" value="1"/>
</dbReference>
<dbReference type="Gene3D" id="3.30.43.10">
    <property type="entry name" value="Uridine Diphospho-n-acetylenolpyruvylglucosamine Reductase, domain 2"/>
    <property type="match status" value="1"/>
</dbReference>
<accession>A0A5B1LK32</accession>
<dbReference type="PROSITE" id="PS51257">
    <property type="entry name" value="PROKAR_LIPOPROTEIN"/>
    <property type="match status" value="1"/>
</dbReference>
<dbReference type="Gene3D" id="3.30.465.10">
    <property type="match status" value="1"/>
</dbReference>
<proteinExistence type="inferred from homology"/>
<sequence>MTFWSRRAVLAAGSAAALTACSKTDSSRPPSSASPSPSTPAATTTSPTGTPWHQLARSLDGDLVRPDSPQYGGLRLTPNPRYDTARPLALAEVASAEDVATVLRFANDNGLPIALRSGGHSYPGWSAGDGRLVLDCRRLDGLTWSGTSATMGPGRHLADVYSGVAARARAIPGGSCPTVGLGGLTLGGGVGVLTRAFGLTCDHLTAAQVVTADGGILTASADEHPDLYWALRGGGGGHSGVTTSLTFDTVEAPTIVSTYLTWPATAAATVIPAWLDWIGAADARAWSTIKLLAGAAHPDGPSLGATITWVGPASGFDAMLAPILATGPSGRYDHTRGYLEAMEAYAGTGAREAFAATSHVAYEPPDASALTDLVDAIRATPGALQEAGVSIDALGGRVADLAPADTAFVHRGALATVQYTATYTSGSPNQAASYVGDLRSRMTPTWGDHAYVNYADATLPDPGSAYFGDNWSRLQQVRATYDPDGFFTQPQ</sequence>
<dbReference type="SUPFAM" id="SSF56176">
    <property type="entry name" value="FAD-binding/transporter-associated domain-like"/>
    <property type="match status" value="1"/>
</dbReference>
<keyword evidence="9" id="KW-1185">Reference proteome</keyword>
<dbReference type="InterPro" id="IPR012951">
    <property type="entry name" value="BBE"/>
</dbReference>
<dbReference type="InterPro" id="IPR006094">
    <property type="entry name" value="Oxid_FAD_bind_N"/>
</dbReference>
<dbReference type="Proteomes" id="UP000325003">
    <property type="component" value="Unassembled WGS sequence"/>
</dbReference>
<evidence type="ECO:0000256" key="1">
    <source>
        <dbReference type="ARBA" id="ARBA00001974"/>
    </source>
</evidence>
<reference evidence="8 9" key="2">
    <citation type="submission" date="2019-09" db="EMBL/GenBank/DDBJ databases">
        <authorList>
            <person name="Jin C."/>
        </authorList>
    </citation>
    <scope>NUCLEOTIDE SEQUENCE [LARGE SCALE GENOMIC DNA]</scope>
    <source>
        <strain evidence="8 9">BN130099</strain>
    </source>
</reference>
<evidence type="ECO:0000313" key="8">
    <source>
        <dbReference type="EMBL" id="KAA1420913.1"/>
    </source>
</evidence>
<dbReference type="Pfam" id="PF08031">
    <property type="entry name" value="BBE"/>
    <property type="match status" value="1"/>
</dbReference>
<evidence type="ECO:0000256" key="6">
    <source>
        <dbReference type="SAM" id="MobiDB-lite"/>
    </source>
</evidence>
<feature type="domain" description="FAD-binding PCMH-type" evidence="7">
    <location>
        <begin position="83"/>
        <end position="252"/>
    </location>
</feature>
<evidence type="ECO:0000313" key="9">
    <source>
        <dbReference type="Proteomes" id="UP000325003"/>
    </source>
</evidence>
<reference evidence="8 9" key="1">
    <citation type="submission" date="2019-09" db="EMBL/GenBank/DDBJ databases">
        <title>Nocardioides panacisoli sp. nov., isolated from the soil of a ginseng field.</title>
        <authorList>
            <person name="Cho C."/>
        </authorList>
    </citation>
    <scope>NUCLEOTIDE SEQUENCE [LARGE SCALE GENOMIC DNA]</scope>
    <source>
        <strain evidence="8 9">BN130099</strain>
    </source>
</reference>
<feature type="compositionally biased region" description="Low complexity" evidence="6">
    <location>
        <begin position="22"/>
        <end position="51"/>
    </location>
</feature>
<dbReference type="InterPro" id="IPR050416">
    <property type="entry name" value="FAD-linked_Oxidoreductase"/>
</dbReference>
<dbReference type="Gene3D" id="3.40.462.20">
    <property type="match status" value="1"/>
</dbReference>
<evidence type="ECO:0000256" key="3">
    <source>
        <dbReference type="ARBA" id="ARBA00022630"/>
    </source>
</evidence>
<dbReference type="InterPro" id="IPR006093">
    <property type="entry name" value="Oxy_OxRdtase_FAD_BS"/>
</dbReference>
<dbReference type="PROSITE" id="PS51318">
    <property type="entry name" value="TAT"/>
    <property type="match status" value="1"/>
</dbReference>
<dbReference type="InterPro" id="IPR016166">
    <property type="entry name" value="FAD-bd_PCMH"/>
</dbReference>
<name>A0A5B1LK32_9ACTN</name>
<evidence type="ECO:0000256" key="5">
    <source>
        <dbReference type="ARBA" id="ARBA00023002"/>
    </source>
</evidence>
<dbReference type="PANTHER" id="PTHR42973:SF39">
    <property type="entry name" value="FAD-BINDING PCMH-TYPE DOMAIN-CONTAINING PROTEIN"/>
    <property type="match status" value="1"/>
</dbReference>
<protein>
    <submittedName>
        <fullName evidence="8">FAD-binding oxidoreductase</fullName>
    </submittedName>
</protein>
<evidence type="ECO:0000256" key="4">
    <source>
        <dbReference type="ARBA" id="ARBA00022827"/>
    </source>
</evidence>
<keyword evidence="3" id="KW-0285">Flavoprotein</keyword>
<evidence type="ECO:0000259" key="7">
    <source>
        <dbReference type="PROSITE" id="PS51387"/>
    </source>
</evidence>
<comment type="similarity">
    <text evidence="2">Belongs to the oxygen-dependent FAD-linked oxidoreductase family.</text>
</comment>
<dbReference type="PROSITE" id="PS51387">
    <property type="entry name" value="FAD_PCMH"/>
    <property type="match status" value="1"/>
</dbReference>
<dbReference type="InterPro" id="IPR016169">
    <property type="entry name" value="FAD-bd_PCMH_sub2"/>
</dbReference>
<dbReference type="InterPro" id="IPR036318">
    <property type="entry name" value="FAD-bd_PCMH-like_sf"/>
</dbReference>
<keyword evidence="5" id="KW-0560">Oxidoreductase</keyword>
<dbReference type="GO" id="GO:0071949">
    <property type="term" value="F:FAD binding"/>
    <property type="evidence" value="ECO:0007669"/>
    <property type="project" value="InterPro"/>
</dbReference>
<dbReference type="AlphaFoldDB" id="A0A5B1LK32"/>
<dbReference type="PROSITE" id="PS00862">
    <property type="entry name" value="OX2_COVAL_FAD"/>
    <property type="match status" value="1"/>
</dbReference>
<dbReference type="InterPro" id="IPR006311">
    <property type="entry name" value="TAT_signal"/>
</dbReference>
<dbReference type="RefSeq" id="WP_149726373.1">
    <property type="nucleotide sequence ID" value="NZ_VUJV01000001.1"/>
</dbReference>
<dbReference type="PANTHER" id="PTHR42973">
    <property type="entry name" value="BINDING OXIDOREDUCTASE, PUTATIVE (AFU_ORTHOLOGUE AFUA_1G17690)-RELATED"/>
    <property type="match status" value="1"/>
</dbReference>
<keyword evidence="4" id="KW-0274">FAD</keyword>
<gene>
    <name evidence="8" type="ORF">F0U44_00770</name>
</gene>
<feature type="region of interest" description="Disordered" evidence="6">
    <location>
        <begin position="22"/>
        <end position="52"/>
    </location>
</feature>
<dbReference type="InterPro" id="IPR016167">
    <property type="entry name" value="FAD-bd_PCMH_sub1"/>
</dbReference>
<comment type="cofactor">
    <cofactor evidence="1">
        <name>FAD</name>
        <dbReference type="ChEBI" id="CHEBI:57692"/>
    </cofactor>
</comment>
<dbReference type="GO" id="GO:0016491">
    <property type="term" value="F:oxidoreductase activity"/>
    <property type="evidence" value="ECO:0007669"/>
    <property type="project" value="UniProtKB-KW"/>
</dbReference>